<reference evidence="2" key="1">
    <citation type="submission" date="2018-05" db="EMBL/GenBank/DDBJ databases">
        <authorList>
            <person name="Lanie J.A."/>
            <person name="Ng W.-L."/>
            <person name="Kazmierczak K.M."/>
            <person name="Andrzejewski T.M."/>
            <person name="Davidsen T.M."/>
            <person name="Wayne K.J."/>
            <person name="Tettelin H."/>
            <person name="Glass J.I."/>
            <person name="Rusch D."/>
            <person name="Podicherti R."/>
            <person name="Tsui H.-C.T."/>
            <person name="Winkler M.E."/>
        </authorList>
    </citation>
    <scope>NUCLEOTIDE SEQUENCE</scope>
</reference>
<dbReference type="EMBL" id="UINC01075221">
    <property type="protein sequence ID" value="SVC13189.1"/>
    <property type="molecule type" value="Genomic_DNA"/>
</dbReference>
<feature type="non-terminal residue" evidence="2">
    <location>
        <position position="1"/>
    </location>
</feature>
<feature type="non-terminal residue" evidence="2">
    <location>
        <position position="105"/>
    </location>
</feature>
<evidence type="ECO:0000256" key="1">
    <source>
        <dbReference type="SAM" id="MobiDB-lite"/>
    </source>
</evidence>
<accession>A0A382JN80</accession>
<gene>
    <name evidence="2" type="ORF">METZ01_LOCUS266043</name>
</gene>
<evidence type="ECO:0000313" key="2">
    <source>
        <dbReference type="EMBL" id="SVC13189.1"/>
    </source>
</evidence>
<feature type="compositionally biased region" description="Basic and acidic residues" evidence="1">
    <location>
        <begin position="83"/>
        <end position="105"/>
    </location>
</feature>
<proteinExistence type="predicted"/>
<sequence length="105" mass="11329">PVDAGGKRDRDQGMQMAYLGGRMAVRQRGRLQAGSIRGQAAFGRHTGEGGGSFHPDTRGHGSYRMAPTGTLVQGSQDKKNRRRPDGSTEDADRKGNTEPRRGSCM</sequence>
<organism evidence="2">
    <name type="scientific">marine metagenome</name>
    <dbReference type="NCBI Taxonomy" id="408172"/>
    <lineage>
        <taxon>unclassified sequences</taxon>
        <taxon>metagenomes</taxon>
        <taxon>ecological metagenomes</taxon>
    </lineage>
</organism>
<protein>
    <submittedName>
        <fullName evidence="2">Uncharacterized protein</fullName>
    </submittedName>
</protein>
<feature type="region of interest" description="Disordered" evidence="1">
    <location>
        <begin position="40"/>
        <end position="105"/>
    </location>
</feature>
<name>A0A382JN80_9ZZZZ</name>
<dbReference type="AlphaFoldDB" id="A0A382JN80"/>